<accession>A0ABR1GTV1</accession>
<organism evidence="2 3">
    <name type="scientific">Neonectria punicea</name>
    <dbReference type="NCBI Taxonomy" id="979145"/>
    <lineage>
        <taxon>Eukaryota</taxon>
        <taxon>Fungi</taxon>
        <taxon>Dikarya</taxon>
        <taxon>Ascomycota</taxon>
        <taxon>Pezizomycotina</taxon>
        <taxon>Sordariomycetes</taxon>
        <taxon>Hypocreomycetidae</taxon>
        <taxon>Hypocreales</taxon>
        <taxon>Nectriaceae</taxon>
        <taxon>Neonectria</taxon>
    </lineage>
</organism>
<evidence type="ECO:0000256" key="1">
    <source>
        <dbReference type="SAM" id="MobiDB-lite"/>
    </source>
</evidence>
<comment type="caution">
    <text evidence="2">The sequence shown here is derived from an EMBL/GenBank/DDBJ whole genome shotgun (WGS) entry which is preliminary data.</text>
</comment>
<name>A0ABR1GTV1_9HYPO</name>
<dbReference type="EMBL" id="JAZAVJ010000169">
    <property type="protein sequence ID" value="KAK7408919.1"/>
    <property type="molecule type" value="Genomic_DNA"/>
</dbReference>
<gene>
    <name evidence="2" type="ORF">QQX98_008923</name>
</gene>
<evidence type="ECO:0000313" key="2">
    <source>
        <dbReference type="EMBL" id="KAK7408919.1"/>
    </source>
</evidence>
<sequence>MASSARNTELPHKINYDQFPFDRLLPGNMEPTKGKAKVTLLDKSSRLYRERSKEVIIALEEELQYLLSKRKEAQTEYCSIKEELEQIRWNSAYLVRCGSNYETVKLEEGQYRAIQDHFHQLEKKQAQTWQTVGHYSRRVKSKERVIQAALRDMMRGRDRMIFSQMRSDWIKDHCRMILQLTCEDSSDCCSDCCCSTTEEEESDDETSSDGSDATLFDEAEQHGTDTD</sequence>
<keyword evidence="3" id="KW-1185">Reference proteome</keyword>
<dbReference type="Proteomes" id="UP001498476">
    <property type="component" value="Unassembled WGS sequence"/>
</dbReference>
<evidence type="ECO:0000313" key="3">
    <source>
        <dbReference type="Proteomes" id="UP001498476"/>
    </source>
</evidence>
<feature type="region of interest" description="Disordered" evidence="1">
    <location>
        <begin position="195"/>
        <end position="227"/>
    </location>
</feature>
<protein>
    <submittedName>
        <fullName evidence="2">Uncharacterized protein</fullName>
    </submittedName>
</protein>
<feature type="compositionally biased region" description="Acidic residues" evidence="1">
    <location>
        <begin position="197"/>
        <end position="207"/>
    </location>
</feature>
<reference evidence="2 3" key="1">
    <citation type="journal article" date="2025" name="Microbiol. Resour. Announc.">
        <title>Draft genome sequences for Neonectria magnoliae and Neonectria punicea, canker pathogens of Liriodendron tulipifera and Acer saccharum in West Virginia.</title>
        <authorList>
            <person name="Petronek H.M."/>
            <person name="Kasson M.T."/>
            <person name="Metheny A.M."/>
            <person name="Stauder C.M."/>
            <person name="Lovett B."/>
            <person name="Lynch S.C."/>
            <person name="Garnas J.R."/>
            <person name="Kasson L.R."/>
            <person name="Stajich J.E."/>
        </authorList>
    </citation>
    <scope>NUCLEOTIDE SEQUENCE [LARGE SCALE GENOMIC DNA]</scope>
    <source>
        <strain evidence="2 3">NRRL 64653</strain>
    </source>
</reference>
<proteinExistence type="predicted"/>